<comment type="similarity">
    <text evidence="3">Belongs to the class II aldolase/RraA-like family.</text>
</comment>
<protein>
    <recommendedName>
        <fullName evidence="7">Putative 4-hydroxy-4-methyl-2-oxoglutarate aldolase</fullName>
        <ecNumber evidence="6">4.1.1.112</ecNumber>
        <ecNumber evidence="5">4.1.3.17</ecNumber>
    </recommendedName>
    <alternativeName>
        <fullName evidence="11">Oxaloacetate decarboxylase</fullName>
    </alternativeName>
    <alternativeName>
        <fullName evidence="9">Regulator of ribonuclease activity homolog</fullName>
    </alternativeName>
    <alternativeName>
        <fullName evidence="10">RraA-like protein</fullName>
    </alternativeName>
</protein>
<evidence type="ECO:0000256" key="5">
    <source>
        <dbReference type="ARBA" id="ARBA00012213"/>
    </source>
</evidence>
<dbReference type="Gene3D" id="3.50.30.40">
    <property type="entry name" value="Ribonuclease E inhibitor RraA/RraA-like"/>
    <property type="match status" value="1"/>
</dbReference>
<dbReference type="EC" id="4.1.3.17" evidence="5"/>
<dbReference type="InterPro" id="IPR036704">
    <property type="entry name" value="RraA/RraA-like_sf"/>
</dbReference>
<evidence type="ECO:0000313" key="13">
    <source>
        <dbReference type="EMBL" id="MBP2621438.1"/>
    </source>
</evidence>
<comment type="subunit">
    <text evidence="4">Homotrimer.</text>
</comment>
<sequence length="129" mass="14045">MSFLLIFCCKVKGVAGVVIDGSCRDSQDIYDLAYPVFARGYNPAPTIKESLAKTKLPVTVGGVTIHQGDLVIGDCDGVVVIPQADEEQVLARAFQKFEKEKEILAAIQSGQTTVDIYGFHDLIKAKQNR</sequence>
<gene>
    <name evidence="13" type="ORF">DHL47_08930</name>
</gene>
<evidence type="ECO:0000256" key="6">
    <source>
        <dbReference type="ARBA" id="ARBA00012947"/>
    </source>
</evidence>
<proteinExistence type="inferred from homology"/>
<evidence type="ECO:0000256" key="1">
    <source>
        <dbReference type="ARBA" id="ARBA00001342"/>
    </source>
</evidence>
<organism evidence="13 14">
    <name type="scientific">Streptococcus panodentis</name>
    <dbReference type="NCBI Taxonomy" id="1581472"/>
    <lineage>
        <taxon>Bacteria</taxon>
        <taxon>Bacillati</taxon>
        <taxon>Bacillota</taxon>
        <taxon>Bacilli</taxon>
        <taxon>Lactobacillales</taxon>
        <taxon>Streptococcaceae</taxon>
        <taxon>Streptococcus</taxon>
    </lineage>
</organism>
<dbReference type="PANTHER" id="PTHR33254">
    <property type="entry name" value="4-HYDROXY-4-METHYL-2-OXOGLUTARATE ALDOLASE 3-RELATED"/>
    <property type="match status" value="1"/>
</dbReference>
<evidence type="ECO:0000256" key="11">
    <source>
        <dbReference type="ARBA" id="ARBA00032305"/>
    </source>
</evidence>
<dbReference type="SUPFAM" id="SSF89562">
    <property type="entry name" value="RraA-like"/>
    <property type="match status" value="1"/>
</dbReference>
<dbReference type="InterPro" id="IPR005493">
    <property type="entry name" value="RraA/RraA-like"/>
</dbReference>
<evidence type="ECO:0000256" key="10">
    <source>
        <dbReference type="ARBA" id="ARBA00030169"/>
    </source>
</evidence>
<comment type="catalytic activity">
    <reaction evidence="1">
        <text>4-hydroxy-4-methyl-2-oxoglutarate = 2 pyruvate</text>
        <dbReference type="Rhea" id="RHEA:22748"/>
        <dbReference type="ChEBI" id="CHEBI:15361"/>
        <dbReference type="ChEBI" id="CHEBI:58276"/>
        <dbReference type="EC" id="4.1.3.17"/>
    </reaction>
</comment>
<comment type="cofactor">
    <cofactor evidence="2">
        <name>a divalent metal cation</name>
        <dbReference type="ChEBI" id="CHEBI:60240"/>
    </cofactor>
</comment>
<keyword evidence="14" id="KW-1185">Reference proteome</keyword>
<reference evidence="13 14" key="1">
    <citation type="submission" date="2018-05" db="EMBL/GenBank/DDBJ databases">
        <title>Draft genome sequence of Streptococcus panodentis CCUG 70867T.</title>
        <authorList>
            <person name="Salva-Serra F."/>
            <person name="Mendez V."/>
            <person name="Jaen-Luchoro D."/>
            <person name="Gonzales-Siles L."/>
            <person name="Karlsson R."/>
            <person name="Engstrom-Jakobsson H."/>
            <person name="Busquets A."/>
            <person name="Gomila M."/>
            <person name="Pineiro-Iglesias B."/>
            <person name="Bennasar-Figueras A."/>
            <person name="Seeger M."/>
            <person name="Moore E."/>
        </authorList>
    </citation>
    <scope>NUCLEOTIDE SEQUENCE [LARGE SCALE GENOMIC DNA]</scope>
    <source>
        <strain evidence="13 14">CCUG 70867</strain>
    </source>
</reference>
<dbReference type="PANTHER" id="PTHR33254:SF4">
    <property type="entry name" value="4-HYDROXY-4-METHYL-2-OXOGLUTARATE ALDOLASE 3-RELATED"/>
    <property type="match status" value="1"/>
</dbReference>
<dbReference type="Pfam" id="PF03737">
    <property type="entry name" value="RraA-like"/>
    <property type="match status" value="1"/>
</dbReference>
<comment type="catalytic activity">
    <reaction evidence="12">
        <text>oxaloacetate + H(+) = pyruvate + CO2</text>
        <dbReference type="Rhea" id="RHEA:15641"/>
        <dbReference type="ChEBI" id="CHEBI:15361"/>
        <dbReference type="ChEBI" id="CHEBI:15378"/>
        <dbReference type="ChEBI" id="CHEBI:16452"/>
        <dbReference type="ChEBI" id="CHEBI:16526"/>
        <dbReference type="EC" id="4.1.1.112"/>
    </reaction>
</comment>
<comment type="caution">
    <text evidence="13">The sequence shown here is derived from an EMBL/GenBank/DDBJ whole genome shotgun (WGS) entry which is preliminary data.</text>
</comment>
<name>A0ABS5AYW7_9STRE</name>
<evidence type="ECO:0000256" key="3">
    <source>
        <dbReference type="ARBA" id="ARBA00008621"/>
    </source>
</evidence>
<evidence type="ECO:0000256" key="8">
    <source>
        <dbReference type="ARBA" id="ARBA00025046"/>
    </source>
</evidence>
<dbReference type="Proteomes" id="UP001519349">
    <property type="component" value="Unassembled WGS sequence"/>
</dbReference>
<comment type="function">
    <text evidence="8">Catalyzes the aldol cleavage of 4-hydroxy-4-methyl-2-oxoglutarate (HMG) into 2 molecules of pyruvate. Also contains a secondary oxaloacetate (OAA) decarboxylase activity due to the common pyruvate enolate transition state formed following C-C bond cleavage in the retro-aldol and decarboxylation reactions.</text>
</comment>
<evidence type="ECO:0000256" key="4">
    <source>
        <dbReference type="ARBA" id="ARBA00011233"/>
    </source>
</evidence>
<evidence type="ECO:0000256" key="12">
    <source>
        <dbReference type="ARBA" id="ARBA00047973"/>
    </source>
</evidence>
<dbReference type="EMBL" id="QFAY01000018">
    <property type="protein sequence ID" value="MBP2621438.1"/>
    <property type="molecule type" value="Genomic_DNA"/>
</dbReference>
<evidence type="ECO:0000256" key="2">
    <source>
        <dbReference type="ARBA" id="ARBA00001968"/>
    </source>
</evidence>
<dbReference type="RefSeq" id="WP_209551582.1">
    <property type="nucleotide sequence ID" value="NZ_QFAY01000018.1"/>
</dbReference>
<dbReference type="EC" id="4.1.1.112" evidence="6"/>
<dbReference type="CDD" id="cd16841">
    <property type="entry name" value="RraA_family"/>
    <property type="match status" value="1"/>
</dbReference>
<accession>A0ABS5AYW7</accession>
<evidence type="ECO:0000313" key="14">
    <source>
        <dbReference type="Proteomes" id="UP001519349"/>
    </source>
</evidence>
<evidence type="ECO:0000256" key="9">
    <source>
        <dbReference type="ARBA" id="ARBA00029596"/>
    </source>
</evidence>
<evidence type="ECO:0000256" key="7">
    <source>
        <dbReference type="ARBA" id="ARBA00016549"/>
    </source>
</evidence>